<proteinExistence type="predicted"/>
<evidence type="ECO:0000313" key="3">
    <source>
        <dbReference type="WBParaSite" id="EN70_317"/>
    </source>
</evidence>
<accession>A0A1I7VJ88</accession>
<evidence type="ECO:0000313" key="2">
    <source>
        <dbReference type="Proteomes" id="UP000095285"/>
    </source>
</evidence>
<dbReference type="Proteomes" id="UP000095285">
    <property type="component" value="Unassembled WGS sequence"/>
</dbReference>
<keyword evidence="2" id="KW-1185">Reference proteome</keyword>
<organism evidence="2 3">
    <name type="scientific">Loa loa</name>
    <name type="common">Eye worm</name>
    <name type="synonym">Filaria loa</name>
    <dbReference type="NCBI Taxonomy" id="7209"/>
    <lineage>
        <taxon>Eukaryota</taxon>
        <taxon>Metazoa</taxon>
        <taxon>Ecdysozoa</taxon>
        <taxon>Nematoda</taxon>
        <taxon>Chromadorea</taxon>
        <taxon>Rhabditida</taxon>
        <taxon>Spirurina</taxon>
        <taxon>Spiruromorpha</taxon>
        <taxon>Filarioidea</taxon>
        <taxon>Onchocercidae</taxon>
        <taxon>Loa</taxon>
    </lineage>
</organism>
<dbReference type="InterPro" id="IPR039997">
    <property type="entry name" value="TFE"/>
</dbReference>
<feature type="domain" description="HTH TFE/IIEalpha-type" evidence="1">
    <location>
        <begin position="1"/>
        <end position="73"/>
    </location>
</feature>
<sequence length="73" mass="9077">MVKTFYGKEHYIVLDYVRRNKCIKEDDLRHLIKFDQRFLRTVLMQLKVDKILKERLVSEETDGRARKVNYYFY</sequence>
<dbReference type="STRING" id="7209.A0A1I7VJ88"/>
<dbReference type="PANTHER" id="PTHR13097">
    <property type="entry name" value="TRANSCRIPTION INITIATION FACTOR IIE, ALPHA SUBUNIT"/>
    <property type="match status" value="1"/>
</dbReference>
<dbReference type="PANTHER" id="PTHR13097:SF7">
    <property type="entry name" value="GENERAL TRANSCRIPTION FACTOR IIE SUBUNIT 1"/>
    <property type="match status" value="1"/>
</dbReference>
<dbReference type="PROSITE" id="PS51344">
    <property type="entry name" value="HTH_TFE_IIE"/>
    <property type="match status" value="1"/>
</dbReference>
<reference evidence="3" key="2">
    <citation type="submission" date="2016-11" db="UniProtKB">
        <authorList>
            <consortium name="WormBaseParasite"/>
        </authorList>
    </citation>
    <scope>IDENTIFICATION</scope>
</reference>
<evidence type="ECO:0000259" key="1">
    <source>
        <dbReference type="PROSITE" id="PS51344"/>
    </source>
</evidence>
<dbReference type="InterPro" id="IPR017919">
    <property type="entry name" value="TFIIE/TFIIEa_HTH"/>
</dbReference>
<dbReference type="GO" id="GO:0006367">
    <property type="term" value="P:transcription initiation at RNA polymerase II promoter"/>
    <property type="evidence" value="ECO:0007669"/>
    <property type="project" value="TreeGrafter"/>
</dbReference>
<name>A0A1I7VJ88_LOALO</name>
<dbReference type="GO" id="GO:0005673">
    <property type="term" value="C:transcription factor TFIIE complex"/>
    <property type="evidence" value="ECO:0007669"/>
    <property type="project" value="TreeGrafter"/>
</dbReference>
<dbReference type="Pfam" id="PF02002">
    <property type="entry name" value="TFIIE_alpha"/>
    <property type="match status" value="1"/>
</dbReference>
<dbReference type="InterPro" id="IPR024550">
    <property type="entry name" value="TFIIEa/SarR/Rpc3_HTH_dom"/>
</dbReference>
<dbReference type="WBParaSite" id="EN70_317">
    <property type="protein sequence ID" value="EN70_317"/>
    <property type="gene ID" value="EN70_317"/>
</dbReference>
<reference evidence="2" key="1">
    <citation type="submission" date="2012-04" db="EMBL/GenBank/DDBJ databases">
        <title>The Genome Sequence of Loa loa.</title>
        <authorList>
            <consortium name="The Broad Institute Genome Sequencing Platform"/>
            <consortium name="Broad Institute Genome Sequencing Center for Infectious Disease"/>
            <person name="Nutman T.B."/>
            <person name="Fink D.L."/>
            <person name="Russ C."/>
            <person name="Young S."/>
            <person name="Zeng Q."/>
            <person name="Gargeya S."/>
            <person name="Alvarado L."/>
            <person name="Berlin A."/>
            <person name="Chapman S.B."/>
            <person name="Chen Z."/>
            <person name="Freedman E."/>
            <person name="Gellesch M."/>
            <person name="Goldberg J."/>
            <person name="Griggs A."/>
            <person name="Gujja S."/>
            <person name="Heilman E.R."/>
            <person name="Heiman D."/>
            <person name="Howarth C."/>
            <person name="Mehta T."/>
            <person name="Neiman D."/>
            <person name="Pearson M."/>
            <person name="Roberts A."/>
            <person name="Saif S."/>
            <person name="Shea T."/>
            <person name="Shenoy N."/>
            <person name="Sisk P."/>
            <person name="Stolte C."/>
            <person name="Sykes S."/>
            <person name="White J."/>
            <person name="Yandava C."/>
            <person name="Haas B."/>
            <person name="Henn M.R."/>
            <person name="Nusbaum C."/>
            <person name="Birren B."/>
        </authorList>
    </citation>
    <scope>NUCLEOTIDE SEQUENCE [LARGE SCALE GENOMIC DNA]</scope>
</reference>
<protein>
    <submittedName>
        <fullName evidence="3">HTH TFE/IIEalpha-type domain-containing protein</fullName>
    </submittedName>
</protein>
<dbReference type="AlphaFoldDB" id="A0A1I7VJ88"/>